<keyword evidence="9" id="KW-1185">Reference proteome</keyword>
<comment type="subcellular location">
    <subcellularLocation>
        <location evidence="1">Membrane</location>
        <topology evidence="1">Single-pass membrane protein</topology>
    </subcellularLocation>
</comment>
<gene>
    <name evidence="8" type="ORF">C8N29_107169</name>
</gene>
<name>A0A2T5IZI6_9GAMM</name>
<proteinExistence type="inferred from homology"/>
<reference evidence="8 9" key="1">
    <citation type="submission" date="2018-04" db="EMBL/GenBank/DDBJ databases">
        <title>Genomic Encyclopedia of Archaeal and Bacterial Type Strains, Phase II (KMG-II): from individual species to whole genera.</title>
        <authorList>
            <person name="Goeker M."/>
        </authorList>
    </citation>
    <scope>NUCLEOTIDE SEQUENCE [LARGE SCALE GENOMIC DNA]</scope>
    <source>
        <strain evidence="8 9">DSM 5822</strain>
    </source>
</reference>
<dbReference type="GO" id="GO:0016020">
    <property type="term" value="C:membrane"/>
    <property type="evidence" value="ECO:0007669"/>
    <property type="project" value="UniProtKB-SubCell"/>
</dbReference>
<organism evidence="8 9">
    <name type="scientific">Agitococcus lubricus</name>
    <dbReference type="NCBI Taxonomy" id="1077255"/>
    <lineage>
        <taxon>Bacteria</taxon>
        <taxon>Pseudomonadati</taxon>
        <taxon>Pseudomonadota</taxon>
        <taxon>Gammaproteobacteria</taxon>
        <taxon>Moraxellales</taxon>
        <taxon>Moraxellaceae</taxon>
        <taxon>Agitococcus</taxon>
    </lineage>
</organism>
<dbReference type="GO" id="GO:0015628">
    <property type="term" value="P:protein secretion by the type II secretion system"/>
    <property type="evidence" value="ECO:0007669"/>
    <property type="project" value="InterPro"/>
</dbReference>
<evidence type="ECO:0000256" key="1">
    <source>
        <dbReference type="ARBA" id="ARBA00004167"/>
    </source>
</evidence>
<comment type="similarity">
    <text evidence="2">Belongs to the N-Me-Phe pilin family.</text>
</comment>
<evidence type="ECO:0000256" key="2">
    <source>
        <dbReference type="ARBA" id="ARBA00005233"/>
    </source>
</evidence>
<dbReference type="PRINTS" id="PR00885">
    <property type="entry name" value="BCTERIALGSPH"/>
</dbReference>
<comment type="caution">
    <text evidence="8">The sequence shown here is derived from an EMBL/GenBank/DDBJ whole genome shotgun (WGS) entry which is preliminary data.</text>
</comment>
<accession>A0A2T5IZI6</accession>
<protein>
    <submittedName>
        <fullName evidence="8">Prepilin-type N-terminal cleavage/methylation domain-containing protein</fullName>
    </submittedName>
</protein>
<dbReference type="InterPro" id="IPR045584">
    <property type="entry name" value="Pilin-like"/>
</dbReference>
<keyword evidence="4 7" id="KW-0812">Transmembrane</keyword>
<dbReference type="AlphaFoldDB" id="A0A2T5IZI6"/>
<evidence type="ECO:0000256" key="7">
    <source>
        <dbReference type="SAM" id="Phobius"/>
    </source>
</evidence>
<dbReference type="Gene3D" id="3.30.700.10">
    <property type="entry name" value="Glycoprotein, Type 4 Pilin"/>
    <property type="match status" value="1"/>
</dbReference>
<evidence type="ECO:0000313" key="8">
    <source>
        <dbReference type="EMBL" id="PTQ89435.1"/>
    </source>
</evidence>
<evidence type="ECO:0000256" key="5">
    <source>
        <dbReference type="ARBA" id="ARBA00022989"/>
    </source>
</evidence>
<evidence type="ECO:0000256" key="3">
    <source>
        <dbReference type="ARBA" id="ARBA00022481"/>
    </source>
</evidence>
<keyword evidence="5 7" id="KW-1133">Transmembrane helix</keyword>
<dbReference type="NCBIfam" id="TIGR02532">
    <property type="entry name" value="IV_pilin_GFxxxE"/>
    <property type="match status" value="1"/>
</dbReference>
<sequence length="58" mass="6507">MNQKGFTLIELMIVVAIIGILAAIAIPAYQDYTIRTRITDPSQKIRQLYPLKVVDAFA</sequence>
<dbReference type="EMBL" id="QAON01000007">
    <property type="protein sequence ID" value="PTQ89435.1"/>
    <property type="molecule type" value="Genomic_DNA"/>
</dbReference>
<dbReference type="PANTHER" id="PTHR30093">
    <property type="entry name" value="GENERAL SECRETION PATHWAY PROTEIN G"/>
    <property type="match status" value="1"/>
</dbReference>
<dbReference type="Proteomes" id="UP000244223">
    <property type="component" value="Unassembled WGS sequence"/>
</dbReference>
<dbReference type="GO" id="GO:0015627">
    <property type="term" value="C:type II protein secretion system complex"/>
    <property type="evidence" value="ECO:0007669"/>
    <property type="project" value="InterPro"/>
</dbReference>
<dbReference type="PROSITE" id="PS00409">
    <property type="entry name" value="PROKAR_NTER_METHYL"/>
    <property type="match status" value="1"/>
</dbReference>
<keyword evidence="6 7" id="KW-0472">Membrane</keyword>
<feature type="transmembrane region" description="Helical" evidence="7">
    <location>
        <begin position="6"/>
        <end position="29"/>
    </location>
</feature>
<dbReference type="SUPFAM" id="SSF54523">
    <property type="entry name" value="Pili subunits"/>
    <property type="match status" value="1"/>
</dbReference>
<dbReference type="InterPro" id="IPR012902">
    <property type="entry name" value="N_methyl_site"/>
</dbReference>
<evidence type="ECO:0000256" key="4">
    <source>
        <dbReference type="ARBA" id="ARBA00022692"/>
    </source>
</evidence>
<keyword evidence="3" id="KW-0488">Methylation</keyword>
<dbReference type="InterPro" id="IPR002416">
    <property type="entry name" value="T2SS_protein-GspH"/>
</dbReference>
<dbReference type="Pfam" id="PF07963">
    <property type="entry name" value="N_methyl"/>
    <property type="match status" value="1"/>
</dbReference>
<evidence type="ECO:0000313" key="9">
    <source>
        <dbReference type="Proteomes" id="UP000244223"/>
    </source>
</evidence>
<evidence type="ECO:0000256" key="6">
    <source>
        <dbReference type="ARBA" id="ARBA00023136"/>
    </source>
</evidence>
<dbReference type="PANTHER" id="PTHR30093:SF34">
    <property type="entry name" value="PREPILIN PEPTIDASE-DEPENDENT PROTEIN D"/>
    <property type="match status" value="1"/>
</dbReference>